<dbReference type="Gene3D" id="3.90.1720.10">
    <property type="entry name" value="endopeptidase domain like (from Nostoc punctiforme)"/>
    <property type="match status" value="1"/>
</dbReference>
<reference evidence="1 2" key="1">
    <citation type="journal article" date="2023" name="ISME J.">
        <title>Cultivation and genomic characterization of novel and ubiquitous marine nitrite-oxidizing bacteria from the Nitrospirales.</title>
        <authorList>
            <person name="Mueller A.J."/>
            <person name="Daebeler A."/>
            <person name="Herbold C.W."/>
            <person name="Kirkegaard R.H."/>
            <person name="Daims H."/>
        </authorList>
    </citation>
    <scope>NUCLEOTIDE SEQUENCE [LARGE SCALE GENOMIC DNA]</scope>
    <source>
        <strain evidence="1 2">EB</strain>
    </source>
</reference>
<dbReference type="Proteomes" id="UP001250932">
    <property type="component" value="Unassembled WGS sequence"/>
</dbReference>
<keyword evidence="2" id="KW-1185">Reference proteome</keyword>
<protein>
    <recommendedName>
        <fullName evidence="3">Permuted papain-like amidase YaeF/Yiix C92 family enzyme</fullName>
    </recommendedName>
</protein>
<accession>A0ABU3K6I8</accession>
<evidence type="ECO:0000313" key="2">
    <source>
        <dbReference type="Proteomes" id="UP001250932"/>
    </source>
</evidence>
<dbReference type="RefSeq" id="WP_313832354.1">
    <property type="nucleotide sequence ID" value="NZ_JAQOUE010000001.1"/>
</dbReference>
<dbReference type="EMBL" id="JAQOUE010000001">
    <property type="protein sequence ID" value="MDT7042001.1"/>
    <property type="molecule type" value="Genomic_DNA"/>
</dbReference>
<organism evidence="1 2">
    <name type="scientific">Candidatus Nitronereus thalassa</name>
    <dbReference type="NCBI Taxonomy" id="3020898"/>
    <lineage>
        <taxon>Bacteria</taxon>
        <taxon>Pseudomonadati</taxon>
        <taxon>Nitrospirota</taxon>
        <taxon>Nitrospiria</taxon>
        <taxon>Nitrospirales</taxon>
        <taxon>Nitrospiraceae</taxon>
        <taxon>Candidatus Nitronereus</taxon>
    </lineage>
</organism>
<comment type="caution">
    <text evidence="1">The sequence shown here is derived from an EMBL/GenBank/DDBJ whole genome shotgun (WGS) entry which is preliminary data.</text>
</comment>
<evidence type="ECO:0008006" key="3">
    <source>
        <dbReference type="Google" id="ProtNLM"/>
    </source>
</evidence>
<evidence type="ECO:0000313" key="1">
    <source>
        <dbReference type="EMBL" id="MDT7042001.1"/>
    </source>
</evidence>
<proteinExistence type="predicted"/>
<name>A0ABU3K6I8_9BACT</name>
<sequence>MPVSLSLKSYSSKLRDQMQPGDIIAFGGKTQFSQVIKWFTGSPVSHVAILLKTQRPEAKKDGYYNQIIESTVKEDKSGVIVSRLSRALQHYTGEIWWLPLHEKVRAKLNLDKYFDWLEAQEGKKYDMGQLIPCALDFLGPLTKTQEDYEKLFCSELVVGALKAGGVVPKKVNASEVTPEDLMSWNIYANTYVQLKGKRTEIKALNSRPIENS</sequence>
<dbReference type="InterPro" id="IPR038765">
    <property type="entry name" value="Papain-like_cys_pep_sf"/>
</dbReference>
<gene>
    <name evidence="1" type="ORF">PPG34_06520</name>
</gene>
<dbReference type="SUPFAM" id="SSF54001">
    <property type="entry name" value="Cysteine proteinases"/>
    <property type="match status" value="1"/>
</dbReference>